<evidence type="ECO:0000259" key="8">
    <source>
        <dbReference type="PROSITE" id="PS51032"/>
    </source>
</evidence>
<feature type="region of interest" description="Disordered" evidence="7">
    <location>
        <begin position="69"/>
        <end position="91"/>
    </location>
</feature>
<dbReference type="InterPro" id="IPR001471">
    <property type="entry name" value="AP2/ERF_dom"/>
</dbReference>
<dbReference type="InterPro" id="IPR016177">
    <property type="entry name" value="DNA-bd_dom_sf"/>
</dbReference>
<dbReference type="AlphaFoldDB" id="A0A5N6M445"/>
<evidence type="ECO:0000313" key="9">
    <source>
        <dbReference type="EMBL" id="KAD3068695.1"/>
    </source>
</evidence>
<keyword evidence="10" id="KW-1185">Reference proteome</keyword>
<dbReference type="GO" id="GO:0005634">
    <property type="term" value="C:nucleus"/>
    <property type="evidence" value="ECO:0007669"/>
    <property type="project" value="UniProtKB-SubCell"/>
</dbReference>
<feature type="region of interest" description="Disordered" evidence="7">
    <location>
        <begin position="159"/>
        <end position="201"/>
    </location>
</feature>
<keyword evidence="6" id="KW-0539">Nucleus</keyword>
<keyword evidence="5" id="KW-0804">Transcription</keyword>
<evidence type="ECO:0000313" key="10">
    <source>
        <dbReference type="Proteomes" id="UP000326396"/>
    </source>
</evidence>
<comment type="subcellular location">
    <subcellularLocation>
        <location evidence="1">Nucleus</location>
    </subcellularLocation>
</comment>
<accession>A0A5N6M445</accession>
<keyword evidence="2" id="KW-0611">Plant defense</keyword>
<dbReference type="InterPro" id="IPR036955">
    <property type="entry name" value="AP2/ERF_dom_sf"/>
</dbReference>
<dbReference type="EMBL" id="SZYD01000017">
    <property type="protein sequence ID" value="KAD3068695.1"/>
    <property type="molecule type" value="Genomic_DNA"/>
</dbReference>
<proteinExistence type="predicted"/>
<keyword evidence="4" id="KW-0238">DNA-binding</keyword>
<keyword evidence="3" id="KW-0805">Transcription regulation</keyword>
<dbReference type="OrthoDB" id="1713554at2759"/>
<feature type="compositionally biased region" description="Low complexity" evidence="7">
    <location>
        <begin position="162"/>
        <end position="173"/>
    </location>
</feature>
<name>A0A5N6M445_9ASTR</name>
<dbReference type="GO" id="GO:0003677">
    <property type="term" value="F:DNA binding"/>
    <property type="evidence" value="ECO:0007669"/>
    <property type="project" value="UniProtKB-KW"/>
</dbReference>
<feature type="domain" description="AP2/ERF" evidence="8">
    <location>
        <begin position="93"/>
        <end position="151"/>
    </location>
</feature>
<dbReference type="CDD" id="cd00018">
    <property type="entry name" value="AP2"/>
    <property type="match status" value="1"/>
</dbReference>
<dbReference type="GO" id="GO:0009873">
    <property type="term" value="P:ethylene-activated signaling pathway"/>
    <property type="evidence" value="ECO:0007669"/>
    <property type="project" value="InterPro"/>
</dbReference>
<dbReference type="PRINTS" id="PR00367">
    <property type="entry name" value="ETHRSPELEMNT"/>
</dbReference>
<dbReference type="GO" id="GO:0003700">
    <property type="term" value="F:DNA-binding transcription factor activity"/>
    <property type="evidence" value="ECO:0007669"/>
    <property type="project" value="InterPro"/>
</dbReference>
<evidence type="ECO:0000256" key="6">
    <source>
        <dbReference type="ARBA" id="ARBA00023242"/>
    </source>
</evidence>
<dbReference type="Proteomes" id="UP000326396">
    <property type="component" value="Linkage Group LG7"/>
</dbReference>
<reference evidence="9 10" key="1">
    <citation type="submission" date="2019-05" db="EMBL/GenBank/DDBJ databases">
        <title>Mikania micrantha, genome provides insights into the molecular mechanism of rapid growth.</title>
        <authorList>
            <person name="Liu B."/>
        </authorList>
    </citation>
    <scope>NUCLEOTIDE SEQUENCE [LARGE SCALE GENOMIC DNA]</scope>
    <source>
        <strain evidence="9">NLD-2019</strain>
        <tissue evidence="9">Leaf</tissue>
    </source>
</reference>
<evidence type="ECO:0000256" key="2">
    <source>
        <dbReference type="ARBA" id="ARBA00022821"/>
    </source>
</evidence>
<evidence type="ECO:0000256" key="3">
    <source>
        <dbReference type="ARBA" id="ARBA00023015"/>
    </source>
</evidence>
<dbReference type="Pfam" id="PF00847">
    <property type="entry name" value="AP2"/>
    <property type="match status" value="1"/>
</dbReference>
<comment type="caution">
    <text evidence="9">The sequence shown here is derived from an EMBL/GenBank/DDBJ whole genome shotgun (WGS) entry which is preliminary data.</text>
</comment>
<organism evidence="9 10">
    <name type="scientific">Mikania micrantha</name>
    <name type="common">bitter vine</name>
    <dbReference type="NCBI Taxonomy" id="192012"/>
    <lineage>
        <taxon>Eukaryota</taxon>
        <taxon>Viridiplantae</taxon>
        <taxon>Streptophyta</taxon>
        <taxon>Embryophyta</taxon>
        <taxon>Tracheophyta</taxon>
        <taxon>Spermatophyta</taxon>
        <taxon>Magnoliopsida</taxon>
        <taxon>eudicotyledons</taxon>
        <taxon>Gunneridae</taxon>
        <taxon>Pentapetalae</taxon>
        <taxon>asterids</taxon>
        <taxon>campanulids</taxon>
        <taxon>Asterales</taxon>
        <taxon>Asteraceae</taxon>
        <taxon>Asteroideae</taxon>
        <taxon>Heliantheae alliance</taxon>
        <taxon>Eupatorieae</taxon>
        <taxon>Mikania</taxon>
    </lineage>
</organism>
<dbReference type="FunFam" id="3.30.730.10:FF:000001">
    <property type="entry name" value="Ethylene-responsive transcription factor 2"/>
    <property type="match status" value="1"/>
</dbReference>
<sequence length="359" mass="39400">MNYRQKTRTTINTKKSTSIDIHNLCSSNMAFQTSSGDPICISDFENQQDLHSPENLLEDLHDILESLPPPAGLKTSKKKASAGGKNTPADWTRYRGIRRRPWGKFAAEVTNPMKKRTRMWLGTFDTPEEAAFAYDKAAFELHGSRAKLNFPLLIGSDDRKPTPVASSSSSTSAGKRKRKRQKKNEVVLGKPSAAPSPTEEEVGIECDSWWNFQPETLISDSFIPAGTVEPPAVAEEVVDLDLNWELNIDTSIFEHILSENTMSPPPTATNVGVAGGLQWDVLQKEPPITTSEPVEVANSCDSPLEIDVDTSMFESAFGENTTSEGGGGNLLPLWNCEMDMVTPAASSYATAITTEEFVW</sequence>
<dbReference type="SUPFAM" id="SSF54171">
    <property type="entry name" value="DNA-binding domain"/>
    <property type="match status" value="1"/>
</dbReference>
<dbReference type="InterPro" id="IPR044808">
    <property type="entry name" value="ERF_plant"/>
</dbReference>
<gene>
    <name evidence="9" type="ORF">E3N88_36575</name>
</gene>
<evidence type="ECO:0000256" key="5">
    <source>
        <dbReference type="ARBA" id="ARBA00023163"/>
    </source>
</evidence>
<dbReference type="Gene3D" id="3.30.730.10">
    <property type="entry name" value="AP2/ERF domain"/>
    <property type="match status" value="1"/>
</dbReference>
<dbReference type="SMART" id="SM00380">
    <property type="entry name" value="AP2"/>
    <property type="match status" value="1"/>
</dbReference>
<dbReference type="PANTHER" id="PTHR31190">
    <property type="entry name" value="DNA-BINDING DOMAIN"/>
    <property type="match status" value="1"/>
</dbReference>
<dbReference type="PROSITE" id="PS51032">
    <property type="entry name" value="AP2_ERF"/>
    <property type="match status" value="1"/>
</dbReference>
<evidence type="ECO:0000256" key="7">
    <source>
        <dbReference type="SAM" id="MobiDB-lite"/>
    </source>
</evidence>
<evidence type="ECO:0000256" key="1">
    <source>
        <dbReference type="ARBA" id="ARBA00004123"/>
    </source>
</evidence>
<dbReference type="GO" id="GO:0006952">
    <property type="term" value="P:defense response"/>
    <property type="evidence" value="ECO:0007669"/>
    <property type="project" value="UniProtKB-KW"/>
</dbReference>
<protein>
    <recommendedName>
        <fullName evidence="8">AP2/ERF domain-containing protein</fullName>
    </recommendedName>
</protein>
<dbReference type="PANTHER" id="PTHR31190:SF250">
    <property type="entry name" value="TRANSCRIPTION FACTOR AP2-EREBP FAMILY"/>
    <property type="match status" value="1"/>
</dbReference>
<evidence type="ECO:0000256" key="4">
    <source>
        <dbReference type="ARBA" id="ARBA00023125"/>
    </source>
</evidence>